<protein>
    <submittedName>
        <fullName evidence="1">Uncharacterized protein</fullName>
    </submittedName>
</protein>
<dbReference type="InParanoid" id="H2YD42"/>
<dbReference type="Proteomes" id="UP000007875">
    <property type="component" value="Unassembled WGS sequence"/>
</dbReference>
<reference evidence="1" key="2">
    <citation type="submission" date="2025-08" db="UniProtKB">
        <authorList>
            <consortium name="Ensembl"/>
        </authorList>
    </citation>
    <scope>IDENTIFICATION</scope>
</reference>
<accession>H2YD42</accession>
<evidence type="ECO:0000313" key="1">
    <source>
        <dbReference type="Ensembl" id="ENSCSAVP00000003240.1"/>
    </source>
</evidence>
<reference evidence="2" key="1">
    <citation type="submission" date="2003-08" db="EMBL/GenBank/DDBJ databases">
        <authorList>
            <person name="Birren B."/>
            <person name="Nusbaum C."/>
            <person name="Abebe A."/>
            <person name="Abouelleil A."/>
            <person name="Adekoya E."/>
            <person name="Ait-zahra M."/>
            <person name="Allen N."/>
            <person name="Allen T."/>
            <person name="An P."/>
            <person name="Anderson M."/>
            <person name="Anderson S."/>
            <person name="Arachchi H."/>
            <person name="Armbruster J."/>
            <person name="Bachantsang P."/>
            <person name="Baldwin J."/>
            <person name="Barry A."/>
            <person name="Bayul T."/>
            <person name="Blitshsteyn B."/>
            <person name="Bloom T."/>
            <person name="Blye J."/>
            <person name="Boguslavskiy L."/>
            <person name="Borowsky M."/>
            <person name="Boukhgalter B."/>
            <person name="Brunache A."/>
            <person name="Butler J."/>
            <person name="Calixte N."/>
            <person name="Calvo S."/>
            <person name="Camarata J."/>
            <person name="Campo K."/>
            <person name="Chang J."/>
            <person name="Cheshatsang Y."/>
            <person name="Citroen M."/>
            <person name="Collymore A."/>
            <person name="Considine T."/>
            <person name="Cook A."/>
            <person name="Cooke P."/>
            <person name="Corum B."/>
            <person name="Cuomo C."/>
            <person name="David R."/>
            <person name="Dawoe T."/>
            <person name="Degray S."/>
            <person name="Dodge S."/>
            <person name="Dooley K."/>
            <person name="Dorje P."/>
            <person name="Dorjee K."/>
            <person name="Dorris L."/>
            <person name="Duffey N."/>
            <person name="Dupes A."/>
            <person name="Elkins T."/>
            <person name="Engels R."/>
            <person name="Erickson J."/>
            <person name="Farina A."/>
            <person name="Faro S."/>
            <person name="Ferreira P."/>
            <person name="Fischer H."/>
            <person name="Fitzgerald M."/>
            <person name="Foley K."/>
            <person name="Gage D."/>
            <person name="Galagan J."/>
            <person name="Gearin G."/>
            <person name="Gnerre S."/>
            <person name="Gnirke A."/>
            <person name="Goyette A."/>
            <person name="Graham J."/>
            <person name="Grandbois E."/>
            <person name="Gyaltsen K."/>
            <person name="Hafez N."/>
            <person name="Hagopian D."/>
            <person name="Hagos B."/>
            <person name="Hall J."/>
            <person name="Hatcher B."/>
            <person name="Heller A."/>
            <person name="Higgins H."/>
            <person name="Honan T."/>
            <person name="Horn A."/>
            <person name="Houde N."/>
            <person name="Hughes L."/>
            <person name="Hulme W."/>
            <person name="Husby E."/>
            <person name="Iliev I."/>
            <person name="Jaffe D."/>
            <person name="Jones C."/>
            <person name="Kamal M."/>
            <person name="Kamat A."/>
            <person name="Kamvysselis M."/>
            <person name="Karlsson E."/>
            <person name="Kells C."/>
            <person name="Kieu A."/>
            <person name="Kisner P."/>
            <person name="Kodira C."/>
            <person name="Kulbokas E."/>
            <person name="Labutti K."/>
            <person name="Lama D."/>
            <person name="Landers T."/>
            <person name="Leger J."/>
            <person name="Levine S."/>
            <person name="Lewis D."/>
            <person name="Lewis T."/>
            <person name="Lindblad-toh K."/>
            <person name="Liu X."/>
            <person name="Lokyitsang T."/>
            <person name="Lokyitsang Y."/>
            <person name="Lucien O."/>
            <person name="Lui A."/>
            <person name="Ma L.J."/>
            <person name="Mabbitt R."/>
            <person name="Macdonald J."/>
            <person name="Maclean C."/>
            <person name="Major J."/>
            <person name="Manning J."/>
            <person name="Marabella R."/>
            <person name="Maru K."/>
            <person name="Matthews C."/>
            <person name="Mauceli E."/>
            <person name="Mccarthy M."/>
            <person name="Mcdonough S."/>
            <person name="Mcghee T."/>
            <person name="Meldrim J."/>
            <person name="Meneus L."/>
            <person name="Mesirov J."/>
            <person name="Mihalev A."/>
            <person name="Mihova T."/>
            <person name="Mikkelsen T."/>
            <person name="Mlenga V."/>
            <person name="Moru K."/>
            <person name="Mozes J."/>
            <person name="Mulrain L."/>
            <person name="Munson G."/>
            <person name="Naylor J."/>
            <person name="Newes C."/>
            <person name="Nguyen C."/>
            <person name="Nguyen N."/>
            <person name="Nguyen T."/>
            <person name="Nicol R."/>
            <person name="Nielsen C."/>
            <person name="Nizzari M."/>
            <person name="Norbu C."/>
            <person name="Norbu N."/>
            <person name="O'donnell P."/>
            <person name="Okoawo O."/>
            <person name="O'leary S."/>
            <person name="Omotosho B."/>
            <person name="O'neill K."/>
            <person name="Osman S."/>
            <person name="Parker S."/>
            <person name="Perrin D."/>
            <person name="Phunkhang P."/>
            <person name="Piqani B."/>
            <person name="Purcell S."/>
            <person name="Rachupka T."/>
            <person name="Ramasamy U."/>
            <person name="Rameau R."/>
            <person name="Ray V."/>
            <person name="Raymond C."/>
            <person name="Retta R."/>
            <person name="Richardson S."/>
            <person name="Rise C."/>
            <person name="Rodriguez J."/>
            <person name="Rogers J."/>
            <person name="Rogov P."/>
            <person name="Rutman M."/>
            <person name="Schupbach R."/>
            <person name="Seaman C."/>
            <person name="Settipalli S."/>
            <person name="Sharpe T."/>
            <person name="Sheridan J."/>
            <person name="Sherpa N."/>
            <person name="Shi J."/>
            <person name="Smirnov S."/>
            <person name="Smith C."/>
            <person name="Sougnez C."/>
            <person name="Spencer B."/>
            <person name="Stalker J."/>
            <person name="Stange-thomann N."/>
            <person name="Stavropoulos S."/>
            <person name="Stetson K."/>
            <person name="Stone C."/>
            <person name="Stone S."/>
            <person name="Stubbs M."/>
            <person name="Talamas J."/>
            <person name="Tchuinga P."/>
            <person name="Tenzing P."/>
            <person name="Tesfaye S."/>
            <person name="Theodore J."/>
            <person name="Thoulutsang Y."/>
            <person name="Topham K."/>
            <person name="Towey S."/>
            <person name="Tsamla T."/>
            <person name="Tsomo N."/>
            <person name="Vallee D."/>
            <person name="Vassiliev H."/>
            <person name="Venkataraman V."/>
            <person name="Vinson J."/>
            <person name="Vo A."/>
            <person name="Wade C."/>
            <person name="Wang S."/>
            <person name="Wangchuk T."/>
            <person name="Wangdi T."/>
            <person name="Whittaker C."/>
            <person name="Wilkinson J."/>
            <person name="Wu Y."/>
            <person name="Wyman D."/>
            <person name="Yadav S."/>
            <person name="Yang S."/>
            <person name="Yang X."/>
            <person name="Yeager S."/>
            <person name="Yee E."/>
            <person name="Young G."/>
            <person name="Zainoun J."/>
            <person name="Zembeck L."/>
            <person name="Zimmer A."/>
            <person name="Zody M."/>
            <person name="Lander E."/>
        </authorList>
    </citation>
    <scope>NUCLEOTIDE SEQUENCE [LARGE SCALE GENOMIC DNA]</scope>
</reference>
<organism evidence="1 2">
    <name type="scientific">Ciona savignyi</name>
    <name type="common">Pacific transparent sea squirt</name>
    <dbReference type="NCBI Taxonomy" id="51511"/>
    <lineage>
        <taxon>Eukaryota</taxon>
        <taxon>Metazoa</taxon>
        <taxon>Chordata</taxon>
        <taxon>Tunicata</taxon>
        <taxon>Ascidiacea</taxon>
        <taxon>Phlebobranchia</taxon>
        <taxon>Cionidae</taxon>
        <taxon>Ciona</taxon>
    </lineage>
</organism>
<dbReference type="HOGENOM" id="CLU_1721723_0_0_1"/>
<dbReference type="GeneTree" id="ENSGT00530000067576"/>
<keyword evidence="2" id="KW-1185">Reference proteome</keyword>
<dbReference type="AlphaFoldDB" id="H2YD42"/>
<reference evidence="1" key="3">
    <citation type="submission" date="2025-09" db="UniProtKB">
        <authorList>
            <consortium name="Ensembl"/>
        </authorList>
    </citation>
    <scope>IDENTIFICATION</scope>
</reference>
<dbReference type="Ensembl" id="ENSCSAVT00000003289.1">
    <property type="protein sequence ID" value="ENSCSAVP00000003240.1"/>
    <property type="gene ID" value="ENSCSAVG00000001927.1"/>
</dbReference>
<name>H2YD42_CIOSA</name>
<proteinExistence type="predicted"/>
<sequence>MNELEEDTERHFQMNMRRNSKRGELIRQKLVQFYEKMTVDYLDKMYEVTRKRYSNNNTLHEMHESFKAAVIHEIKTTVTFENIQQETINICCAILEESYEQVKNAPNNDGQGGKSGFVMNLGAAIGAFIRRSNRPKTIEQDTNASCFPSVIYLRSLNIGEKLENI</sequence>
<evidence type="ECO:0000313" key="2">
    <source>
        <dbReference type="Proteomes" id="UP000007875"/>
    </source>
</evidence>